<organism evidence="1">
    <name type="scientific">marine metagenome</name>
    <dbReference type="NCBI Taxonomy" id="408172"/>
    <lineage>
        <taxon>unclassified sequences</taxon>
        <taxon>metagenomes</taxon>
        <taxon>ecological metagenomes</taxon>
    </lineage>
</organism>
<name>A0A382VL78_9ZZZZ</name>
<dbReference type="AlphaFoldDB" id="A0A382VL78"/>
<dbReference type="EMBL" id="UINC01152864">
    <property type="protein sequence ID" value="SVD47269.1"/>
    <property type="molecule type" value="Genomic_DNA"/>
</dbReference>
<accession>A0A382VL78</accession>
<feature type="non-terminal residue" evidence="1">
    <location>
        <position position="1"/>
    </location>
</feature>
<gene>
    <name evidence="1" type="ORF">METZ01_LOCUS400123</name>
</gene>
<sequence length="75" mass="9042">ESLGLPIDHSMYQEFENKTKHLNFLFASGNDFIYEFFNSDNYYLKFFSKKLFNYLDNHKLFNNLAIKYADKGLRI</sequence>
<proteinExistence type="predicted"/>
<protein>
    <submittedName>
        <fullName evidence="1">Uncharacterized protein</fullName>
    </submittedName>
</protein>
<evidence type="ECO:0000313" key="1">
    <source>
        <dbReference type="EMBL" id="SVD47269.1"/>
    </source>
</evidence>
<reference evidence="1" key="1">
    <citation type="submission" date="2018-05" db="EMBL/GenBank/DDBJ databases">
        <authorList>
            <person name="Lanie J.A."/>
            <person name="Ng W.-L."/>
            <person name="Kazmierczak K.M."/>
            <person name="Andrzejewski T.M."/>
            <person name="Davidsen T.M."/>
            <person name="Wayne K.J."/>
            <person name="Tettelin H."/>
            <person name="Glass J.I."/>
            <person name="Rusch D."/>
            <person name="Podicherti R."/>
            <person name="Tsui H.-C.T."/>
            <person name="Winkler M.E."/>
        </authorList>
    </citation>
    <scope>NUCLEOTIDE SEQUENCE</scope>
</reference>